<dbReference type="InterPro" id="IPR036869">
    <property type="entry name" value="J_dom_sf"/>
</dbReference>
<protein>
    <recommendedName>
        <fullName evidence="1">J domain-containing protein</fullName>
    </recommendedName>
</protein>
<name>A0A9W6BKL7_9CHLO</name>
<dbReference type="PROSITE" id="PS50076">
    <property type="entry name" value="DNAJ_2"/>
    <property type="match status" value="1"/>
</dbReference>
<feature type="domain" description="J" evidence="1">
    <location>
        <begin position="49"/>
        <end position="113"/>
    </location>
</feature>
<sequence>MQRACFMERIPRPRTSTTTLRSAPVSRSSVAVKCCFMAASRTLSLSSKCPYRTLGIRPDADEETIKVAYRCKVKQMHPDASGDPMTANAFMDCQSAYKTLLNPEKRAKYDKTLQPRANSQALSYLNALSAARHGIVASRVPSRASYHDRPQLYKTMLVLLAQAKSCTKHLEQIVGKDGVVRGLTPVQAAAAASSSRPNAAPPRSAAVSSEADCDCGDHECCEPWIYYAAQPVTKKEKATPAGIRRRN</sequence>
<dbReference type="SMART" id="SM00271">
    <property type="entry name" value="DnaJ"/>
    <property type="match status" value="1"/>
</dbReference>
<dbReference type="Proteomes" id="UP001165080">
    <property type="component" value="Unassembled WGS sequence"/>
</dbReference>
<dbReference type="InterPro" id="IPR001623">
    <property type="entry name" value="DnaJ_domain"/>
</dbReference>
<dbReference type="PRINTS" id="PR00625">
    <property type="entry name" value="JDOMAIN"/>
</dbReference>
<dbReference type="InterPro" id="IPR052276">
    <property type="entry name" value="Diphthamide-biosynth_chaperone"/>
</dbReference>
<dbReference type="SUPFAM" id="SSF46565">
    <property type="entry name" value="Chaperone J-domain"/>
    <property type="match status" value="1"/>
</dbReference>
<comment type="caution">
    <text evidence="2">The sequence shown here is derived from an EMBL/GenBank/DDBJ whole genome shotgun (WGS) entry which is preliminary data.</text>
</comment>
<keyword evidence="3" id="KW-1185">Reference proteome</keyword>
<dbReference type="AlphaFoldDB" id="A0A9W6BKL7"/>
<accession>A0A9W6BKL7</accession>
<dbReference type="PANTHER" id="PTHR44240">
    <property type="entry name" value="DNAJ DOMAIN (PROKARYOTIC HEAT SHOCK PROTEIN)-RELATED"/>
    <property type="match status" value="1"/>
</dbReference>
<evidence type="ECO:0000313" key="3">
    <source>
        <dbReference type="Proteomes" id="UP001165080"/>
    </source>
</evidence>
<dbReference type="Gene3D" id="1.10.287.110">
    <property type="entry name" value="DnaJ domain"/>
    <property type="match status" value="1"/>
</dbReference>
<dbReference type="EMBL" id="BRXU01000007">
    <property type="protein sequence ID" value="GLC53302.1"/>
    <property type="molecule type" value="Genomic_DNA"/>
</dbReference>
<dbReference type="CDD" id="cd06257">
    <property type="entry name" value="DnaJ"/>
    <property type="match status" value="1"/>
</dbReference>
<dbReference type="Pfam" id="PF00226">
    <property type="entry name" value="DnaJ"/>
    <property type="match status" value="1"/>
</dbReference>
<reference evidence="2 3" key="1">
    <citation type="journal article" date="2023" name="Commun. Biol.">
        <title>Reorganization of the ancestral sex-determining regions during the evolution of trioecy in Pleodorina starrii.</title>
        <authorList>
            <person name="Takahashi K."/>
            <person name="Suzuki S."/>
            <person name="Kawai-Toyooka H."/>
            <person name="Yamamoto K."/>
            <person name="Hamaji T."/>
            <person name="Ootsuki R."/>
            <person name="Yamaguchi H."/>
            <person name="Kawachi M."/>
            <person name="Higashiyama T."/>
            <person name="Nozaki H."/>
        </authorList>
    </citation>
    <scope>NUCLEOTIDE SEQUENCE [LARGE SCALE GENOMIC DNA]</scope>
    <source>
        <strain evidence="2 3">NIES-4479</strain>
    </source>
</reference>
<dbReference type="OrthoDB" id="537700at2759"/>
<organism evidence="2 3">
    <name type="scientific">Pleodorina starrii</name>
    <dbReference type="NCBI Taxonomy" id="330485"/>
    <lineage>
        <taxon>Eukaryota</taxon>
        <taxon>Viridiplantae</taxon>
        <taxon>Chlorophyta</taxon>
        <taxon>core chlorophytes</taxon>
        <taxon>Chlorophyceae</taxon>
        <taxon>CS clade</taxon>
        <taxon>Chlamydomonadales</taxon>
        <taxon>Volvocaceae</taxon>
        <taxon>Pleodorina</taxon>
    </lineage>
</organism>
<evidence type="ECO:0000313" key="2">
    <source>
        <dbReference type="EMBL" id="GLC53302.1"/>
    </source>
</evidence>
<dbReference type="PANTHER" id="PTHR44240:SF10">
    <property type="entry name" value="J DOMAIN-CONTAINING PROTEIN"/>
    <property type="match status" value="1"/>
</dbReference>
<proteinExistence type="predicted"/>
<evidence type="ECO:0000259" key="1">
    <source>
        <dbReference type="PROSITE" id="PS50076"/>
    </source>
</evidence>
<gene>
    <name evidence="2" type="primary">PLEST002281</name>
    <name evidence="2" type="ORF">PLESTB_000730000</name>
</gene>